<reference evidence="3" key="1">
    <citation type="submission" date="2015-09" db="EMBL/GenBank/DDBJ databases">
        <authorList>
            <person name="Bertelli C."/>
        </authorList>
    </citation>
    <scope>NUCLEOTIDE SEQUENCE [LARGE SCALE GENOMIC DNA]</scope>
    <source>
        <strain evidence="3">KNic</strain>
        <plasmid evidence="3">pPNK</plasmid>
    </source>
</reference>
<feature type="signal peptide" evidence="1">
    <location>
        <begin position="1"/>
        <end position="21"/>
    </location>
</feature>
<dbReference type="EMBL" id="LN879503">
    <property type="protein sequence ID" value="CUI18198.1"/>
    <property type="molecule type" value="Genomic_DNA"/>
</dbReference>
<dbReference type="Proteomes" id="UP000069902">
    <property type="component" value="Plasmid pPNK"/>
</dbReference>
<dbReference type="InParanoid" id="A0A0U5JK72"/>
<dbReference type="PATRIC" id="fig|389348.3.peg.2917"/>
<evidence type="ECO:0000313" key="3">
    <source>
        <dbReference type="Proteomes" id="UP000069902"/>
    </source>
</evidence>
<evidence type="ECO:0000256" key="1">
    <source>
        <dbReference type="SAM" id="SignalP"/>
    </source>
</evidence>
<protein>
    <submittedName>
        <fullName evidence="2">Type IV conjugative transfer system pilus assembly protein TraH</fullName>
    </submittedName>
</protein>
<geneLocation type="plasmid" evidence="3">
    <name>pPNK</name>
</geneLocation>
<sequence>MIRRMSIYTIFFTLSICHAWADLNKEMTHFYNKFGSSSNINSAEIYNGQKAGYMTGGGVSVRNQVVNTKLATVSLPRFDAGCGGIDIFAGGFSFINHTQLVQTLKSIGSNAKGYAFLLGLETVSPQTANTIKQLQSWANSINSIGINSCETASHLVGAVWPANTAASQQICRSLGNQDGALFSDYIDARHQCSNPKGFDRVMKDLQEDDRYRGVLMGDYNIAWEALQKHQFLMEGDGKSLKELLMSLMGTIVVKREESIEIERWPSKVEDETFVKVLLDGGQAVGYSCGIDLKKKCLMVVEKPLKIDPSNAWIGKVKDKLVGMQNKILSDTELDQQEKELLEKSRLPLYKIVNVLTAYKKGYCPIDLYQIADIVAMDLLIQFLKESISIVREGCTHLRREQMFASSVDDYLNELERVEQSIRYYETRAMNQMEREFQMMQKIDMIENQIASELILD</sequence>
<dbReference type="InterPro" id="IPR010927">
    <property type="entry name" value="T4SS_TraH"/>
</dbReference>
<dbReference type="KEGG" id="pnl:PNK_p0146"/>
<dbReference type="Pfam" id="PF06122">
    <property type="entry name" value="TraH"/>
    <property type="match status" value="1"/>
</dbReference>
<organism evidence="2 3">
    <name type="scientific">Candidatus Protochlamydia naegleriophila</name>
    <dbReference type="NCBI Taxonomy" id="389348"/>
    <lineage>
        <taxon>Bacteria</taxon>
        <taxon>Pseudomonadati</taxon>
        <taxon>Chlamydiota</taxon>
        <taxon>Chlamydiia</taxon>
        <taxon>Parachlamydiales</taxon>
        <taxon>Parachlamydiaceae</taxon>
        <taxon>Candidatus Protochlamydia</taxon>
    </lineage>
</organism>
<evidence type="ECO:0000313" key="2">
    <source>
        <dbReference type="EMBL" id="CUI18198.1"/>
    </source>
</evidence>
<keyword evidence="1" id="KW-0732">Signal</keyword>
<proteinExistence type="predicted"/>
<feature type="chain" id="PRO_5006860512" evidence="1">
    <location>
        <begin position="22"/>
        <end position="456"/>
    </location>
</feature>
<keyword evidence="3" id="KW-1185">Reference proteome</keyword>
<dbReference type="AlphaFoldDB" id="A0A0U5JK72"/>
<name>A0A0U5JK72_9BACT</name>
<accession>A0A0U5JK72</accession>
<gene>
    <name evidence="2" type="primary">traH</name>
    <name evidence="2" type="ORF">PNK_p0146</name>
</gene>